<gene>
    <name evidence="1" type="ORF">H7965_04600</name>
</gene>
<organism evidence="1 2">
    <name type="scientific">Siccirubricoccus deserti</name>
    <dbReference type="NCBI Taxonomy" id="2013562"/>
    <lineage>
        <taxon>Bacteria</taxon>
        <taxon>Pseudomonadati</taxon>
        <taxon>Pseudomonadota</taxon>
        <taxon>Alphaproteobacteria</taxon>
        <taxon>Acetobacterales</taxon>
        <taxon>Roseomonadaceae</taxon>
        <taxon>Siccirubricoccus</taxon>
    </lineage>
</organism>
<proteinExistence type="predicted"/>
<name>A0A9X0QX91_9PROT</name>
<sequence length="103" mass="11284">MTGSGSTPPATIRRSRRLQDTILAAVHRACDDGQLDLAAKLLRVGEESMAVESDLRRRRQDLWGLIAAHERLWHLRHDDCESSALTHLHSAADMGFGAALAGD</sequence>
<dbReference type="Proteomes" id="UP000600101">
    <property type="component" value="Unassembled WGS sequence"/>
</dbReference>
<protein>
    <submittedName>
        <fullName evidence="1">Uncharacterized protein</fullName>
    </submittedName>
</protein>
<keyword evidence="2" id="KW-1185">Reference proteome</keyword>
<dbReference type="EMBL" id="JACOMF010000003">
    <property type="protein sequence ID" value="MBC4014598.1"/>
    <property type="molecule type" value="Genomic_DNA"/>
</dbReference>
<comment type="caution">
    <text evidence="1">The sequence shown here is derived from an EMBL/GenBank/DDBJ whole genome shotgun (WGS) entry which is preliminary data.</text>
</comment>
<evidence type="ECO:0000313" key="1">
    <source>
        <dbReference type="EMBL" id="MBC4014598.1"/>
    </source>
</evidence>
<accession>A0A9X0QX91</accession>
<evidence type="ECO:0000313" key="2">
    <source>
        <dbReference type="Proteomes" id="UP000600101"/>
    </source>
</evidence>
<reference evidence="1" key="1">
    <citation type="submission" date="2020-08" db="EMBL/GenBank/DDBJ databases">
        <authorList>
            <person name="Hu Y."/>
            <person name="Nguyen S.V."/>
            <person name="Li F."/>
            <person name="Fanning S."/>
        </authorList>
    </citation>
    <scope>NUCLEOTIDE SEQUENCE</scope>
    <source>
        <strain evidence="1">SYSU D8009</strain>
    </source>
</reference>
<dbReference type="AlphaFoldDB" id="A0A9X0QX91"/>